<gene>
    <name evidence="1" type="ORF">WN944_014900</name>
</gene>
<dbReference type="Proteomes" id="UP001428341">
    <property type="component" value="Unassembled WGS sequence"/>
</dbReference>
<accession>A0AAP0M975</accession>
<reference evidence="1 2" key="1">
    <citation type="submission" date="2024-05" db="EMBL/GenBank/DDBJ databases">
        <title>Haplotype-resolved chromosome-level genome assembly of Huyou (Citrus changshanensis).</title>
        <authorList>
            <person name="Miao C."/>
            <person name="Chen W."/>
            <person name="Wu Y."/>
            <person name="Wang L."/>
            <person name="Zhao S."/>
            <person name="Grierson D."/>
            <person name="Xu C."/>
            <person name="Chen K."/>
        </authorList>
    </citation>
    <scope>NUCLEOTIDE SEQUENCE [LARGE SCALE GENOMIC DNA]</scope>
    <source>
        <strain evidence="1">01-14</strain>
        <tissue evidence="1">Leaf</tissue>
    </source>
</reference>
<name>A0AAP0M975_9ROSI</name>
<sequence length="139" mass="15738">MEPFILWTFANDGKRWLSSIALCTSPNGTFFAAGFDNGIVNIYNREEFLGVLAAVLWLWEMLDNIRGDLPYYISGSEEELRLSSILVHKFYCTSCIITTMHNVNIEGAGICDYTALVLEEYYFLASLVHAGEYLMAVTR</sequence>
<dbReference type="EMBL" id="JBCGBO010000005">
    <property type="protein sequence ID" value="KAK9199708.1"/>
    <property type="molecule type" value="Genomic_DNA"/>
</dbReference>
<evidence type="ECO:0000313" key="1">
    <source>
        <dbReference type="EMBL" id="KAK9199708.1"/>
    </source>
</evidence>
<organism evidence="1 2">
    <name type="scientific">Citrus x changshan-huyou</name>
    <dbReference type="NCBI Taxonomy" id="2935761"/>
    <lineage>
        <taxon>Eukaryota</taxon>
        <taxon>Viridiplantae</taxon>
        <taxon>Streptophyta</taxon>
        <taxon>Embryophyta</taxon>
        <taxon>Tracheophyta</taxon>
        <taxon>Spermatophyta</taxon>
        <taxon>Magnoliopsida</taxon>
        <taxon>eudicotyledons</taxon>
        <taxon>Gunneridae</taxon>
        <taxon>Pentapetalae</taxon>
        <taxon>rosids</taxon>
        <taxon>malvids</taxon>
        <taxon>Sapindales</taxon>
        <taxon>Rutaceae</taxon>
        <taxon>Aurantioideae</taxon>
        <taxon>Citrus</taxon>
    </lineage>
</organism>
<evidence type="ECO:0000313" key="2">
    <source>
        <dbReference type="Proteomes" id="UP001428341"/>
    </source>
</evidence>
<protein>
    <submittedName>
        <fullName evidence="1">Uncharacterized protein</fullName>
    </submittedName>
</protein>
<dbReference type="AlphaFoldDB" id="A0AAP0M975"/>
<keyword evidence="2" id="KW-1185">Reference proteome</keyword>
<comment type="caution">
    <text evidence="1">The sequence shown here is derived from an EMBL/GenBank/DDBJ whole genome shotgun (WGS) entry which is preliminary data.</text>
</comment>
<proteinExistence type="predicted"/>